<keyword evidence="2" id="KW-0560">Oxidoreductase</keyword>
<keyword evidence="5" id="KW-0812">Transmembrane</keyword>
<dbReference type="InterPro" id="IPR021765">
    <property type="entry name" value="UstYa-like"/>
</dbReference>
<evidence type="ECO:0000256" key="4">
    <source>
        <dbReference type="SAM" id="MobiDB-lite"/>
    </source>
</evidence>
<evidence type="ECO:0000256" key="1">
    <source>
        <dbReference type="ARBA" id="ARBA00004685"/>
    </source>
</evidence>
<dbReference type="PANTHER" id="PTHR33365">
    <property type="entry name" value="YALI0B05434P"/>
    <property type="match status" value="1"/>
</dbReference>
<comment type="similarity">
    <text evidence="3">Belongs to the ustYa family.</text>
</comment>
<sequence length="256" mass="28922">MHLWRTRDSKHARRINPEGKNLIDQGDDEDAHYALLQENLRRLKRWVTTLIVLLVLVAAALGLAIANASSQHTSRLDSQSPVPPIPSTHTTFNLNPLFAGRSSPSRDEAWSALFPPGDGFILLPNATAQGLHHLPLGKSTSRGQIYDISLFHQLHCLANIRAHLLTLQASMDRENRDEIFDLLLKPQEGHVWHCFDYIRQALMCAGDMTVEWPRTEEDGRRFAVDGWGVTHECKDWDAIMTFMKERTVANVDVCSS</sequence>
<comment type="pathway">
    <text evidence="1">Mycotoxin biosynthesis.</text>
</comment>
<evidence type="ECO:0008006" key="8">
    <source>
        <dbReference type="Google" id="ProtNLM"/>
    </source>
</evidence>
<reference evidence="6 7" key="1">
    <citation type="submission" date="2017-03" db="EMBL/GenBank/DDBJ databases">
        <title>Genomes of endolithic fungi from Antarctica.</title>
        <authorList>
            <person name="Coleine C."/>
            <person name="Masonjones S."/>
            <person name="Stajich J.E."/>
        </authorList>
    </citation>
    <scope>NUCLEOTIDE SEQUENCE [LARGE SCALE GENOMIC DNA]</scope>
    <source>
        <strain evidence="6 7">CCFEE 5311</strain>
    </source>
</reference>
<dbReference type="GO" id="GO:0043386">
    <property type="term" value="P:mycotoxin biosynthetic process"/>
    <property type="evidence" value="ECO:0007669"/>
    <property type="project" value="InterPro"/>
</dbReference>
<evidence type="ECO:0000313" key="6">
    <source>
        <dbReference type="EMBL" id="TKA37103.1"/>
    </source>
</evidence>
<feature type="transmembrane region" description="Helical" evidence="5">
    <location>
        <begin position="46"/>
        <end position="66"/>
    </location>
</feature>
<gene>
    <name evidence="6" type="ORF">B0A54_11964</name>
</gene>
<keyword evidence="5" id="KW-0472">Membrane</keyword>
<feature type="region of interest" description="Disordered" evidence="4">
    <location>
        <begin position="1"/>
        <end position="23"/>
    </location>
</feature>
<dbReference type="Pfam" id="PF11807">
    <property type="entry name" value="UstYa"/>
    <property type="match status" value="1"/>
</dbReference>
<proteinExistence type="inferred from homology"/>
<evidence type="ECO:0000256" key="2">
    <source>
        <dbReference type="ARBA" id="ARBA00023002"/>
    </source>
</evidence>
<dbReference type="GO" id="GO:0016491">
    <property type="term" value="F:oxidoreductase activity"/>
    <property type="evidence" value="ECO:0007669"/>
    <property type="project" value="UniProtKB-KW"/>
</dbReference>
<dbReference type="STRING" id="329885.A0A4U0UN11"/>
<dbReference type="AlphaFoldDB" id="A0A4U0UN11"/>
<protein>
    <recommendedName>
        <fullName evidence="8">Oxidase ustYa</fullName>
    </recommendedName>
</protein>
<organism evidence="6 7">
    <name type="scientific">Friedmanniomyces endolithicus</name>
    <dbReference type="NCBI Taxonomy" id="329885"/>
    <lineage>
        <taxon>Eukaryota</taxon>
        <taxon>Fungi</taxon>
        <taxon>Dikarya</taxon>
        <taxon>Ascomycota</taxon>
        <taxon>Pezizomycotina</taxon>
        <taxon>Dothideomycetes</taxon>
        <taxon>Dothideomycetidae</taxon>
        <taxon>Mycosphaerellales</taxon>
        <taxon>Teratosphaeriaceae</taxon>
        <taxon>Friedmanniomyces</taxon>
    </lineage>
</organism>
<dbReference type="Proteomes" id="UP000310066">
    <property type="component" value="Unassembled WGS sequence"/>
</dbReference>
<evidence type="ECO:0000256" key="3">
    <source>
        <dbReference type="ARBA" id="ARBA00035112"/>
    </source>
</evidence>
<keyword evidence="5" id="KW-1133">Transmembrane helix</keyword>
<evidence type="ECO:0000313" key="7">
    <source>
        <dbReference type="Proteomes" id="UP000310066"/>
    </source>
</evidence>
<comment type="caution">
    <text evidence="6">The sequence shown here is derived from an EMBL/GenBank/DDBJ whole genome shotgun (WGS) entry which is preliminary data.</text>
</comment>
<dbReference type="EMBL" id="NAJP01000054">
    <property type="protein sequence ID" value="TKA37103.1"/>
    <property type="molecule type" value="Genomic_DNA"/>
</dbReference>
<evidence type="ECO:0000256" key="5">
    <source>
        <dbReference type="SAM" id="Phobius"/>
    </source>
</evidence>
<dbReference type="OrthoDB" id="3687641at2759"/>
<dbReference type="PANTHER" id="PTHR33365:SF11">
    <property type="entry name" value="TAT PATHWAY SIGNAL SEQUENCE"/>
    <property type="match status" value="1"/>
</dbReference>
<accession>A0A4U0UN11</accession>
<name>A0A4U0UN11_9PEZI</name>